<evidence type="ECO:0000313" key="2">
    <source>
        <dbReference type="EMBL" id="KAF4595548.1"/>
    </source>
</evidence>
<reference evidence="2 3" key="1">
    <citation type="journal article" date="2020" name="G3 (Bethesda)">
        <title>Genetic Underpinnings of Host Manipulation by Ophiocordyceps as Revealed by Comparative Transcriptomics.</title>
        <authorList>
            <person name="Will I."/>
            <person name="Das B."/>
            <person name="Trinh T."/>
            <person name="Brachmann A."/>
            <person name="Ohm R.A."/>
            <person name="de Bekker C."/>
        </authorList>
    </citation>
    <scope>NUCLEOTIDE SEQUENCE [LARGE SCALE GENOMIC DNA]</scope>
    <source>
        <strain evidence="2 3">EC05</strain>
    </source>
</reference>
<feature type="transmembrane region" description="Helical" evidence="1">
    <location>
        <begin position="92"/>
        <end position="113"/>
    </location>
</feature>
<dbReference type="Proteomes" id="UP000562929">
    <property type="component" value="Unassembled WGS sequence"/>
</dbReference>
<protein>
    <submittedName>
        <fullName evidence="2">Membrane protein</fullName>
    </submittedName>
</protein>
<dbReference type="EMBL" id="JAACLJ010000001">
    <property type="protein sequence ID" value="KAF4595548.1"/>
    <property type="molecule type" value="Genomic_DNA"/>
</dbReference>
<keyword evidence="1" id="KW-0472">Membrane</keyword>
<keyword evidence="1" id="KW-1133">Transmembrane helix</keyword>
<feature type="transmembrane region" description="Helical" evidence="1">
    <location>
        <begin position="52"/>
        <end position="71"/>
    </location>
</feature>
<sequence length="249" mass="26852">MSSSRNLQLACIIGTVLSLVTGLAALIASGFFPPIPPSWTAEQTVSHYRSHARGMEAGVVLLIVSGTLYMGTASVTSTQMRRMTGQLDAAAMLQLSLGVAFGYGAFILPGIVLAAANYRLERAAEMTQVLNDLFWFLLNLTTPAYQMQNCIFAYVILQDTRPEPPFPKIMAYINMTVALLLVPALGLHCVKTGPLAWNGAWTWWVALVVYGVQQLVEVVCLTRAVLAEGREGTGSEPSALVVSTLDSKQ</sequence>
<comment type="caution">
    <text evidence="2">The sequence shown here is derived from an EMBL/GenBank/DDBJ whole genome shotgun (WGS) entry which is preliminary data.</text>
</comment>
<feature type="transmembrane region" description="Helical" evidence="1">
    <location>
        <begin position="133"/>
        <end position="157"/>
    </location>
</feature>
<evidence type="ECO:0000256" key="1">
    <source>
        <dbReference type="SAM" id="Phobius"/>
    </source>
</evidence>
<accession>A0A8H4QDK0</accession>
<dbReference type="AlphaFoldDB" id="A0A8H4QDK0"/>
<evidence type="ECO:0000313" key="3">
    <source>
        <dbReference type="Proteomes" id="UP000562929"/>
    </source>
</evidence>
<keyword evidence="3" id="KW-1185">Reference proteome</keyword>
<name>A0A8H4QDK0_9HYPO</name>
<dbReference type="OrthoDB" id="3449024at2759"/>
<feature type="transmembrane region" description="Helical" evidence="1">
    <location>
        <begin position="7"/>
        <end position="32"/>
    </location>
</feature>
<organism evidence="2 3">
    <name type="scientific">Ophiocordyceps camponoti-floridani</name>
    <dbReference type="NCBI Taxonomy" id="2030778"/>
    <lineage>
        <taxon>Eukaryota</taxon>
        <taxon>Fungi</taxon>
        <taxon>Dikarya</taxon>
        <taxon>Ascomycota</taxon>
        <taxon>Pezizomycotina</taxon>
        <taxon>Sordariomycetes</taxon>
        <taxon>Hypocreomycetidae</taxon>
        <taxon>Hypocreales</taxon>
        <taxon>Ophiocordycipitaceae</taxon>
        <taxon>Ophiocordyceps</taxon>
    </lineage>
</organism>
<keyword evidence="1" id="KW-0812">Transmembrane</keyword>
<proteinExistence type="predicted"/>
<feature type="transmembrane region" description="Helical" evidence="1">
    <location>
        <begin position="169"/>
        <end position="188"/>
    </location>
</feature>
<feature type="transmembrane region" description="Helical" evidence="1">
    <location>
        <begin position="200"/>
        <end position="221"/>
    </location>
</feature>
<gene>
    <name evidence="2" type="ORF">GQ602_001161</name>
</gene>